<evidence type="ECO:0000256" key="1">
    <source>
        <dbReference type="SAM" id="MobiDB-lite"/>
    </source>
</evidence>
<keyword evidence="3" id="KW-1185">Reference proteome</keyword>
<feature type="compositionally biased region" description="Gly residues" evidence="1">
    <location>
        <begin position="48"/>
        <end position="58"/>
    </location>
</feature>
<protein>
    <submittedName>
        <fullName evidence="2">Uncharacterized protein</fullName>
    </submittedName>
</protein>
<name>A0A2I2KYE8_9ACTN</name>
<gene>
    <name evidence="2" type="ORF">FRACA_50067</name>
</gene>
<evidence type="ECO:0000313" key="3">
    <source>
        <dbReference type="Proteomes" id="UP000234331"/>
    </source>
</evidence>
<feature type="region of interest" description="Disordered" evidence="1">
    <location>
        <begin position="38"/>
        <end position="82"/>
    </location>
</feature>
<dbReference type="EMBL" id="FZMO01000445">
    <property type="protein sequence ID" value="SNQ50679.1"/>
    <property type="molecule type" value="Genomic_DNA"/>
</dbReference>
<dbReference type="Proteomes" id="UP000234331">
    <property type="component" value="Unassembled WGS sequence"/>
</dbReference>
<sequence>MREVRGYPTRTDDLRGWGFVVWFARVRTARGGAVVVGGARRRHRPGRVGSGRGGGQRRPGGTAVAMVGPARKRRAAGWTGTD</sequence>
<reference evidence="2 3" key="1">
    <citation type="submission" date="2017-06" db="EMBL/GenBank/DDBJ databases">
        <authorList>
            <person name="Kim H.J."/>
            <person name="Triplett B.A."/>
        </authorList>
    </citation>
    <scope>NUCLEOTIDE SEQUENCE [LARGE SCALE GENOMIC DNA]</scope>
    <source>
        <strain evidence="2">FRACA_ARgP5</strain>
    </source>
</reference>
<organism evidence="2 3">
    <name type="scientific">Frankia canadensis</name>
    <dbReference type="NCBI Taxonomy" id="1836972"/>
    <lineage>
        <taxon>Bacteria</taxon>
        <taxon>Bacillati</taxon>
        <taxon>Actinomycetota</taxon>
        <taxon>Actinomycetes</taxon>
        <taxon>Frankiales</taxon>
        <taxon>Frankiaceae</taxon>
        <taxon>Frankia</taxon>
    </lineage>
</organism>
<evidence type="ECO:0000313" key="2">
    <source>
        <dbReference type="EMBL" id="SNQ50679.1"/>
    </source>
</evidence>
<dbReference type="AlphaFoldDB" id="A0A2I2KYE8"/>
<proteinExistence type="predicted"/>
<accession>A0A2I2KYE8</accession>